<proteinExistence type="inferred from homology"/>
<reference evidence="9" key="1">
    <citation type="journal article" date="2013" name="Genome Announc.">
        <title>Genome sequence of the food spoilage yeast Zygosaccharomyces bailii CLIB 213(T).</title>
        <authorList>
            <person name="Galeote V."/>
            <person name="Bigey F."/>
            <person name="Devillers H."/>
            <person name="Neuveglise C."/>
            <person name="Dequin S."/>
        </authorList>
    </citation>
    <scope>NUCLEOTIDE SEQUENCE [LARGE SCALE GENOMIC DNA]</scope>
    <source>
        <strain evidence="9">CLIB 213 / ATCC 58445 / CBS 680 / CCRC 21525 / NBRC 1098 / NCYC 1416 / NRRL Y-2227</strain>
    </source>
</reference>
<dbReference type="FunFam" id="3.90.80.10:FF:000007">
    <property type="entry name" value="Inorganic pyrophosphatase, mitochondrial"/>
    <property type="match status" value="1"/>
</dbReference>
<evidence type="ECO:0000256" key="1">
    <source>
        <dbReference type="ARBA" id="ARBA00001946"/>
    </source>
</evidence>
<sequence>MFARTLKGVTMAERLKHTGALLNAQKRFSQVTQGAKYGPNFRQYLQLANGEVASYFHDIPLELKTEQRTVRMVVEVPRWSNGKFEISKKLDFNPIVQDVKKGKVRFVHNIFPFHGYIQNYGAIPQTWEDPTREAGLGSIKGDNDPLDCCEIGSMTLHMGDITEVKILGSLALIDDGELDWKVIAINVNDPLALKLNNLEDVEVHMPGLLSATREWFKKYKIPAGKPANEFAFGGQYKDAQYTVQIVRECHEAWKKLISGTVDGDNLPAIRRAGHGIKALSDEEDPMPIPSEVGSWHYV</sequence>
<organism evidence="8 9">
    <name type="scientific">Zygosaccharomyces bailii (strain CLIB 213 / ATCC 58445 / CBS 680 / BCRC 21525 / NBRC 1098 / NCYC 1416 / NRRL Y-2227)</name>
    <dbReference type="NCBI Taxonomy" id="1333698"/>
    <lineage>
        <taxon>Eukaryota</taxon>
        <taxon>Fungi</taxon>
        <taxon>Dikarya</taxon>
        <taxon>Ascomycota</taxon>
        <taxon>Saccharomycotina</taxon>
        <taxon>Saccharomycetes</taxon>
        <taxon>Saccharomycetales</taxon>
        <taxon>Saccharomycetaceae</taxon>
        <taxon>Zygosaccharomyces</taxon>
    </lineage>
</organism>
<dbReference type="PANTHER" id="PTHR10286">
    <property type="entry name" value="INORGANIC PYROPHOSPHATASE"/>
    <property type="match status" value="1"/>
</dbReference>
<dbReference type="PROSITE" id="PS00387">
    <property type="entry name" value="PPASE"/>
    <property type="match status" value="1"/>
</dbReference>
<comment type="similarity">
    <text evidence="2">Belongs to the PPase family.</text>
</comment>
<dbReference type="EMBL" id="HG316457">
    <property type="protein sequence ID" value="CDF89549.1"/>
    <property type="molecule type" value="Genomic_DNA"/>
</dbReference>
<keyword evidence="9" id="KW-1185">Reference proteome</keyword>
<name>A0A8J2T903_ZYGB2</name>
<gene>
    <name evidence="8" type="ORF">BN860_06964g</name>
</gene>
<keyword evidence="5" id="KW-0378">Hydrolase</keyword>
<evidence type="ECO:0000313" key="9">
    <source>
        <dbReference type="Proteomes" id="UP000019375"/>
    </source>
</evidence>
<evidence type="ECO:0000313" key="8">
    <source>
        <dbReference type="EMBL" id="CDF89549.1"/>
    </source>
</evidence>
<evidence type="ECO:0000256" key="4">
    <source>
        <dbReference type="ARBA" id="ARBA00022723"/>
    </source>
</evidence>
<dbReference type="InterPro" id="IPR008162">
    <property type="entry name" value="Pyrophosphatase"/>
</dbReference>
<dbReference type="InterPro" id="IPR036649">
    <property type="entry name" value="Pyrophosphatase_sf"/>
</dbReference>
<dbReference type="Gene3D" id="3.90.80.10">
    <property type="entry name" value="Inorganic pyrophosphatase"/>
    <property type="match status" value="1"/>
</dbReference>
<evidence type="ECO:0000256" key="5">
    <source>
        <dbReference type="ARBA" id="ARBA00022801"/>
    </source>
</evidence>
<keyword evidence="4" id="KW-0479">Metal-binding</keyword>
<evidence type="ECO:0000256" key="6">
    <source>
        <dbReference type="ARBA" id="ARBA00022842"/>
    </source>
</evidence>
<keyword evidence="6" id="KW-0460">Magnesium</keyword>
<dbReference type="GO" id="GO:0000287">
    <property type="term" value="F:magnesium ion binding"/>
    <property type="evidence" value="ECO:0007669"/>
    <property type="project" value="InterPro"/>
</dbReference>
<dbReference type="SUPFAM" id="SSF50324">
    <property type="entry name" value="Inorganic pyrophosphatase"/>
    <property type="match status" value="1"/>
</dbReference>
<evidence type="ECO:0000256" key="7">
    <source>
        <dbReference type="ARBA" id="ARBA00032535"/>
    </source>
</evidence>
<dbReference type="GO" id="GO:0005737">
    <property type="term" value="C:cytoplasm"/>
    <property type="evidence" value="ECO:0007669"/>
    <property type="project" value="InterPro"/>
</dbReference>
<evidence type="ECO:0000256" key="3">
    <source>
        <dbReference type="ARBA" id="ARBA00012146"/>
    </source>
</evidence>
<accession>A0A8J2T903</accession>
<dbReference type="Pfam" id="PF00719">
    <property type="entry name" value="Pyrophosphatase"/>
    <property type="match status" value="1"/>
</dbReference>
<dbReference type="Proteomes" id="UP000019375">
    <property type="component" value="Unassembled WGS sequence"/>
</dbReference>
<comment type="cofactor">
    <cofactor evidence="1">
        <name>Mg(2+)</name>
        <dbReference type="ChEBI" id="CHEBI:18420"/>
    </cofactor>
</comment>
<dbReference type="GO" id="GO:0004427">
    <property type="term" value="F:inorganic diphosphate phosphatase activity"/>
    <property type="evidence" value="ECO:0007669"/>
    <property type="project" value="UniProtKB-EC"/>
</dbReference>
<dbReference type="GO" id="GO:0006796">
    <property type="term" value="P:phosphate-containing compound metabolic process"/>
    <property type="evidence" value="ECO:0007669"/>
    <property type="project" value="InterPro"/>
</dbReference>
<dbReference type="EC" id="3.6.1.1" evidence="3"/>
<dbReference type="AlphaFoldDB" id="A0A8J2T903"/>
<dbReference type="OrthoDB" id="1608002at2759"/>
<dbReference type="CDD" id="cd00412">
    <property type="entry name" value="pyrophosphatase"/>
    <property type="match status" value="1"/>
</dbReference>
<evidence type="ECO:0000256" key="2">
    <source>
        <dbReference type="ARBA" id="ARBA00006220"/>
    </source>
</evidence>
<protein>
    <recommendedName>
        <fullName evidence="3">inorganic diphosphatase</fullName>
        <ecNumber evidence="3">3.6.1.1</ecNumber>
    </recommendedName>
    <alternativeName>
        <fullName evidence="7">Pyrophosphate phospho-hydrolase</fullName>
    </alternativeName>
</protein>